<name>A0AAR5PCJ2_DENPD</name>
<dbReference type="Gene3D" id="1.10.1410.40">
    <property type="match status" value="1"/>
</dbReference>
<dbReference type="GeneID" id="109536826"/>
<evidence type="ECO:0008006" key="3">
    <source>
        <dbReference type="Google" id="ProtNLM"/>
    </source>
</evidence>
<accession>A0AAR5PCJ2</accession>
<dbReference type="PANTHER" id="PTHR10656">
    <property type="entry name" value="CELL FATE DETERMINING PROTEIN MAB21-RELATED"/>
    <property type="match status" value="1"/>
</dbReference>
<proteinExistence type="predicted"/>
<dbReference type="AlphaFoldDB" id="A0AAR5PCJ2"/>
<dbReference type="EnsemblMetazoa" id="XM_019903230.1">
    <property type="protein sequence ID" value="XP_019758789.1"/>
    <property type="gene ID" value="LOC109536826"/>
</dbReference>
<organism evidence="1 2">
    <name type="scientific">Dendroctonus ponderosae</name>
    <name type="common">Mountain pine beetle</name>
    <dbReference type="NCBI Taxonomy" id="77166"/>
    <lineage>
        <taxon>Eukaryota</taxon>
        <taxon>Metazoa</taxon>
        <taxon>Ecdysozoa</taxon>
        <taxon>Arthropoda</taxon>
        <taxon>Hexapoda</taxon>
        <taxon>Insecta</taxon>
        <taxon>Pterygota</taxon>
        <taxon>Neoptera</taxon>
        <taxon>Endopterygota</taxon>
        <taxon>Coleoptera</taxon>
        <taxon>Polyphaga</taxon>
        <taxon>Cucujiformia</taxon>
        <taxon>Curculionidae</taxon>
        <taxon>Scolytinae</taxon>
        <taxon>Dendroctonus</taxon>
    </lineage>
</organism>
<protein>
    <recommendedName>
        <fullName evidence="3">Mab-21-like HhH/H2TH-like domain-containing protein</fullName>
    </recommendedName>
</protein>
<dbReference type="PANTHER" id="PTHR10656:SF70">
    <property type="entry name" value="PROTEIN MAB-21-RELATED"/>
    <property type="match status" value="1"/>
</dbReference>
<evidence type="ECO:0000313" key="2">
    <source>
        <dbReference type="Proteomes" id="UP000019118"/>
    </source>
</evidence>
<evidence type="ECO:0000313" key="1">
    <source>
        <dbReference type="EnsemblMetazoa" id="XP_019758789.1"/>
    </source>
</evidence>
<reference evidence="2" key="1">
    <citation type="journal article" date="2013" name="Genome Biol.">
        <title>Draft genome of the mountain pine beetle, Dendroctonus ponderosae Hopkins, a major forest pest.</title>
        <authorList>
            <person name="Keeling C.I."/>
            <person name="Yuen M.M."/>
            <person name="Liao N.Y."/>
            <person name="Docking T.R."/>
            <person name="Chan S.K."/>
            <person name="Taylor G.A."/>
            <person name="Palmquist D.L."/>
            <person name="Jackman S.D."/>
            <person name="Nguyen A."/>
            <person name="Li M."/>
            <person name="Henderson H."/>
            <person name="Janes J.K."/>
            <person name="Zhao Y."/>
            <person name="Pandoh P."/>
            <person name="Moore R."/>
            <person name="Sperling F.A."/>
            <person name="Huber D.P."/>
            <person name="Birol I."/>
            <person name="Jones S.J."/>
            <person name="Bohlmann J."/>
        </authorList>
    </citation>
    <scope>NUCLEOTIDE SEQUENCE</scope>
</reference>
<sequence>MFSRKEKVQKSSKCRKMEQLILPNAKLKFCVDQLQNLNFLFNNRLDPSEAAEGLSPEKSILLAKSVTERLVQRLLCGAAQIDPRFSSKYLINTRIDQNDYTATHLEYVIRLDNLSTPTIYEDYERSTFEVLETDKDCPAGYARIRLNGSTFKQFEEFINSFGFLRRDRIQARLVELLAQAAGSDKPTSPLHVDESTMCGIPGKIMDPATLYHVLSIPASQHVYYGPGGNVPRFPDTRDFRLAIVDEPNGIKLKVEFLSPALADISIKVTILVAIGIDSWPATSDFPSRIPLGHSDCLLYYEAALTGMYLVGYGVHSSAWQIRLPAAEFTLLNHYGANSVVRTILDVLYQILKDINSYRKMRKPISYKILNRYMLFTLLLEELEENSTTPFYDMALWSPMYLSTLVLKLLDKAINRLSSEFQPNYFFKKANLLVNPGHLCDEDFTIEANNIKGYMVKLFDESLMSNIGNDGFSTLINSQESEMNLLYKWKGLVENMAPPSGTRGRRLCFAGSKNRREIVHTQYTARQLEYIGLVLHSMLKVKQHILHPHYNTGFKSLYSPEEELEMQPLEDVIYILVSLLDQAKEQYLSLPNTDNKKISAKIKSRYSDCLAKLIEVIRKDREVFSKNSPDLYDDITLVKVILKWLYKAMDQSKKYFAPILRPYLNTVFTASYHVSYHIEFIKERAKTDEIESMGAFCLLVNTGTITPAQGLIDSINKNWLWARDMLRMVEQNTLRLVFIQTRGKVYRHILSLPSYSKDNDFETTGSKTWNDKARKIRSIKRKSTLPGRNYFSSLLHDEATISNRNTPQHETLKSNSPLTIILRKKYRMGQHRCAGDLLRAMTTMQKLSVFQEATSTLPKEDQSKLLDIIDNIHTAKAKRSLTKKWSSTLPHSSKICPSRELVQKYTPKEESAGIRISPEQTRKNKKPILRMESLLGTSRAARLKEDNNVFLLQDNFRIQCLVNKSELLYN</sequence>
<keyword evidence="2" id="KW-1185">Reference proteome</keyword>
<reference evidence="1" key="2">
    <citation type="submission" date="2024-08" db="UniProtKB">
        <authorList>
            <consortium name="EnsemblMetazoa"/>
        </authorList>
    </citation>
    <scope>IDENTIFICATION</scope>
</reference>
<dbReference type="Proteomes" id="UP000019118">
    <property type="component" value="Unassembled WGS sequence"/>
</dbReference>
<dbReference type="KEGG" id="dpa:109536826"/>